<comment type="caution">
    <text evidence="1">The sequence shown here is derived from an EMBL/GenBank/DDBJ whole genome shotgun (WGS) entry which is preliminary data.</text>
</comment>
<dbReference type="EMBL" id="REGN01004139">
    <property type="protein sequence ID" value="RNA18969.1"/>
    <property type="molecule type" value="Genomic_DNA"/>
</dbReference>
<dbReference type="AlphaFoldDB" id="A0A3M7R691"/>
<proteinExistence type="predicted"/>
<accession>A0A3M7R691</accession>
<protein>
    <submittedName>
        <fullName evidence="1">Uncharacterized protein</fullName>
    </submittedName>
</protein>
<sequence length="92" mass="10630">MVAAIFSFRPHFFKKIVSQLFSILQLFEPKQSFCEINLGLNQTCVKSPPKLNPIEMIWNEMNKFVVLGAGREATWPARKKKWPRPWPAVQAA</sequence>
<name>A0A3M7R691_BRAPC</name>
<keyword evidence="2" id="KW-1185">Reference proteome</keyword>
<dbReference type="Proteomes" id="UP000276133">
    <property type="component" value="Unassembled WGS sequence"/>
</dbReference>
<evidence type="ECO:0000313" key="2">
    <source>
        <dbReference type="Proteomes" id="UP000276133"/>
    </source>
</evidence>
<reference evidence="1 2" key="1">
    <citation type="journal article" date="2018" name="Sci. Rep.">
        <title>Genomic signatures of local adaptation to the degree of environmental predictability in rotifers.</title>
        <authorList>
            <person name="Franch-Gras L."/>
            <person name="Hahn C."/>
            <person name="Garcia-Roger E.M."/>
            <person name="Carmona M.J."/>
            <person name="Serra M."/>
            <person name="Gomez A."/>
        </authorList>
    </citation>
    <scope>NUCLEOTIDE SEQUENCE [LARGE SCALE GENOMIC DNA]</scope>
    <source>
        <strain evidence="1">HYR1</strain>
    </source>
</reference>
<gene>
    <name evidence="1" type="ORF">BpHYR1_027084</name>
</gene>
<organism evidence="1 2">
    <name type="scientific">Brachionus plicatilis</name>
    <name type="common">Marine rotifer</name>
    <name type="synonym">Brachionus muelleri</name>
    <dbReference type="NCBI Taxonomy" id="10195"/>
    <lineage>
        <taxon>Eukaryota</taxon>
        <taxon>Metazoa</taxon>
        <taxon>Spiralia</taxon>
        <taxon>Gnathifera</taxon>
        <taxon>Rotifera</taxon>
        <taxon>Eurotatoria</taxon>
        <taxon>Monogononta</taxon>
        <taxon>Pseudotrocha</taxon>
        <taxon>Ploima</taxon>
        <taxon>Brachionidae</taxon>
        <taxon>Brachionus</taxon>
    </lineage>
</organism>
<evidence type="ECO:0000313" key="1">
    <source>
        <dbReference type="EMBL" id="RNA18969.1"/>
    </source>
</evidence>